<evidence type="ECO:0000256" key="4">
    <source>
        <dbReference type="ARBA" id="ARBA00022475"/>
    </source>
</evidence>
<feature type="transmembrane region" description="Helical" evidence="12">
    <location>
        <begin position="33"/>
        <end position="63"/>
    </location>
</feature>
<name>A0ABY8ARL4_9GAMM</name>
<organism evidence="13 14">
    <name type="scientific">Legionella cardiaca</name>
    <dbReference type="NCBI Taxonomy" id="1071983"/>
    <lineage>
        <taxon>Bacteria</taxon>
        <taxon>Pseudomonadati</taxon>
        <taxon>Pseudomonadota</taxon>
        <taxon>Gammaproteobacteria</taxon>
        <taxon>Legionellales</taxon>
        <taxon>Legionellaceae</taxon>
        <taxon>Legionella</taxon>
    </lineage>
</organism>
<evidence type="ECO:0000256" key="6">
    <source>
        <dbReference type="ARBA" id="ARBA00022692"/>
    </source>
</evidence>
<evidence type="ECO:0000256" key="8">
    <source>
        <dbReference type="ARBA" id="ARBA00022989"/>
    </source>
</evidence>
<dbReference type="InterPro" id="IPR028362">
    <property type="entry name" value="AlgI"/>
</dbReference>
<keyword evidence="8 12" id="KW-1133">Transmembrane helix</keyword>
<feature type="transmembrane region" description="Helical" evidence="12">
    <location>
        <begin position="75"/>
        <end position="93"/>
    </location>
</feature>
<keyword evidence="4 11" id="KW-1003">Cell membrane</keyword>
<evidence type="ECO:0000256" key="2">
    <source>
        <dbReference type="ARBA" id="ARBA00005182"/>
    </source>
</evidence>
<accession>A0ABY8ARL4</accession>
<keyword evidence="5 11" id="KW-0808">Transferase</keyword>
<feature type="transmembrane region" description="Helical" evidence="12">
    <location>
        <begin position="367"/>
        <end position="392"/>
    </location>
</feature>
<keyword evidence="6 11" id="KW-0812">Transmembrane</keyword>
<evidence type="ECO:0000256" key="5">
    <source>
        <dbReference type="ARBA" id="ARBA00022679"/>
    </source>
</evidence>
<dbReference type="PANTHER" id="PTHR13285">
    <property type="entry name" value="ACYLTRANSFERASE"/>
    <property type="match status" value="1"/>
</dbReference>
<evidence type="ECO:0000256" key="9">
    <source>
        <dbReference type="ARBA" id="ARBA00023136"/>
    </source>
</evidence>
<feature type="transmembrane region" description="Helical" evidence="12">
    <location>
        <begin position="113"/>
        <end position="131"/>
    </location>
</feature>
<dbReference type="Pfam" id="PF03062">
    <property type="entry name" value="MBOAT"/>
    <property type="match status" value="1"/>
</dbReference>
<dbReference type="InterPro" id="IPR051085">
    <property type="entry name" value="MB_O-acyltransferase"/>
</dbReference>
<dbReference type="Proteomes" id="UP001222087">
    <property type="component" value="Chromosome"/>
</dbReference>
<dbReference type="EMBL" id="CP119078">
    <property type="protein sequence ID" value="WED41916.1"/>
    <property type="molecule type" value="Genomic_DNA"/>
</dbReference>
<feature type="transmembrane region" description="Helical" evidence="12">
    <location>
        <begin position="7"/>
        <end position="27"/>
    </location>
</feature>
<comment type="pathway">
    <text evidence="2 11">Glycan biosynthesis; alginate biosynthesis.</text>
</comment>
<feature type="transmembrane region" description="Helical" evidence="12">
    <location>
        <begin position="181"/>
        <end position="200"/>
    </location>
</feature>
<evidence type="ECO:0000256" key="12">
    <source>
        <dbReference type="SAM" id="Phobius"/>
    </source>
</evidence>
<evidence type="ECO:0000256" key="7">
    <source>
        <dbReference type="ARBA" id="ARBA00022841"/>
    </source>
</evidence>
<dbReference type="PIRSF" id="PIRSF500217">
    <property type="entry name" value="AlgI"/>
    <property type="match status" value="1"/>
</dbReference>
<evidence type="ECO:0000256" key="3">
    <source>
        <dbReference type="ARBA" id="ARBA00010323"/>
    </source>
</evidence>
<dbReference type="InterPro" id="IPR024194">
    <property type="entry name" value="Ac/AlaTfrase_AlgI/DltB"/>
</dbReference>
<feature type="transmembrane region" description="Helical" evidence="12">
    <location>
        <begin position="306"/>
        <end position="329"/>
    </location>
</feature>
<proteinExistence type="inferred from homology"/>
<feature type="transmembrane region" description="Helical" evidence="12">
    <location>
        <begin position="462"/>
        <end position="482"/>
    </location>
</feature>
<reference evidence="13 14" key="1">
    <citation type="submission" date="2023-02" db="EMBL/GenBank/DDBJ databases">
        <title>Genome Sequence of L. cardiaca H63T.</title>
        <authorList>
            <person name="Lopez A.E."/>
            <person name="Cianciotto N.P."/>
        </authorList>
    </citation>
    <scope>NUCLEOTIDE SEQUENCE [LARGE SCALE GENOMIC DNA]</scope>
    <source>
        <strain evidence="13 14">H63</strain>
    </source>
</reference>
<dbReference type="EC" id="2.3.1.-" evidence="11"/>
<feature type="transmembrane region" description="Helical" evidence="12">
    <location>
        <begin position="241"/>
        <end position="263"/>
    </location>
</feature>
<keyword evidence="9 11" id="KW-0472">Membrane</keyword>
<dbReference type="RefSeq" id="WP_275087740.1">
    <property type="nucleotide sequence ID" value="NZ_CP119078.1"/>
</dbReference>
<evidence type="ECO:0000313" key="14">
    <source>
        <dbReference type="Proteomes" id="UP001222087"/>
    </source>
</evidence>
<protein>
    <recommendedName>
        <fullName evidence="11">Probable alginate O-acetylase</fullName>
        <ecNumber evidence="11">2.3.1.-</ecNumber>
    </recommendedName>
</protein>
<sequence length="490" mass="56650">MLFNSYSFLFCFLPFTFAAFYLLQYYYSSTVVIAYLFVASLLFYSYWNTVYLPFLLLSITFNYVISSHLERHKSFLYLGIIINVAILIYFKYSQFILANVHYLLNIPFQTTEFDLPLGISFFTFTQIAFLVDRYRQEVPKPALTDYGLFVTFFPHLMAGPILHHKEIMPQFKVRKAGLFKWSNLAVGLSWFSIGLFKKAILADSLSPFVTKIFLAAETGNISFIEAWAGSLAYTFQLYFDFSGYSDMAIGLAAIFGITFPLNFNSPYKAVNLIDFWRRWHMTLSRFLRDYIYIPLGGNRRGTSRRYINLVVTMLIGGIWHGASWTFILWGFLHGIYLLVNHAWLSLKANFVTPLFKNSWLSKLSAKLVTFIAVIIGWVFFRASSFTTAKNILRTMFNIKLITTRSTNVVSDLSYLLLLLLVSGCIVFFAPNTQEFLHRFGPLNDTSSRATSQRSLFSWRPNAFFAFFCAILTVISLLTFGHVSEFLYYKF</sequence>
<evidence type="ECO:0000256" key="1">
    <source>
        <dbReference type="ARBA" id="ARBA00004651"/>
    </source>
</evidence>
<keyword evidence="14" id="KW-1185">Reference proteome</keyword>
<feature type="transmembrane region" description="Helical" evidence="12">
    <location>
        <begin position="412"/>
        <end position="429"/>
    </location>
</feature>
<keyword evidence="7 11" id="KW-0016">Alginate biosynthesis</keyword>
<comment type="similarity">
    <text evidence="3 11">Belongs to the membrane-bound acyltransferase family.</text>
</comment>
<evidence type="ECO:0000256" key="10">
    <source>
        <dbReference type="ARBA" id="ARBA00023315"/>
    </source>
</evidence>
<gene>
    <name evidence="13" type="ORF">PXX05_08200</name>
</gene>
<evidence type="ECO:0000256" key="11">
    <source>
        <dbReference type="PIRNR" id="PIRNR016636"/>
    </source>
</evidence>
<dbReference type="PIRSF" id="PIRSF016636">
    <property type="entry name" value="AlgI_DltB"/>
    <property type="match status" value="1"/>
</dbReference>
<evidence type="ECO:0000313" key="13">
    <source>
        <dbReference type="EMBL" id="WED41916.1"/>
    </source>
</evidence>
<keyword evidence="11" id="KW-0997">Cell inner membrane</keyword>
<dbReference type="PANTHER" id="PTHR13285:SF23">
    <property type="entry name" value="TEICHOIC ACID D-ALANYLTRANSFERASE"/>
    <property type="match status" value="1"/>
</dbReference>
<comment type="subcellular location">
    <subcellularLocation>
        <location evidence="11">Cell inner membrane</location>
    </subcellularLocation>
    <subcellularLocation>
        <location evidence="1">Cell membrane</location>
        <topology evidence="1">Multi-pass membrane protein</topology>
    </subcellularLocation>
</comment>
<keyword evidence="10 11" id="KW-0012">Acyltransferase</keyword>
<dbReference type="InterPro" id="IPR004299">
    <property type="entry name" value="MBOAT_fam"/>
</dbReference>